<reference evidence="2 3" key="1">
    <citation type="journal article" date="2023" name="Elife">
        <title>Identification of key yeast species and microbe-microbe interactions impacting larval growth of Drosophila in the wild.</title>
        <authorList>
            <person name="Mure A."/>
            <person name="Sugiura Y."/>
            <person name="Maeda R."/>
            <person name="Honda K."/>
            <person name="Sakurai N."/>
            <person name="Takahashi Y."/>
            <person name="Watada M."/>
            <person name="Katoh T."/>
            <person name="Gotoh A."/>
            <person name="Gotoh Y."/>
            <person name="Taniguchi I."/>
            <person name="Nakamura K."/>
            <person name="Hayashi T."/>
            <person name="Katayama T."/>
            <person name="Uemura T."/>
            <person name="Hattori Y."/>
        </authorList>
    </citation>
    <scope>NUCLEOTIDE SEQUENCE [LARGE SCALE GENOMIC DNA]</scope>
    <source>
        <strain evidence="2 3">PK-24</strain>
    </source>
</reference>
<dbReference type="AlphaFoldDB" id="A0AAV5R8C4"/>
<name>A0AAV5R8C4_PICKL</name>
<proteinExistence type="predicted"/>
<keyword evidence="3" id="KW-1185">Reference proteome</keyword>
<accession>A0AAV5R8C4</accession>
<organism evidence="2 3">
    <name type="scientific">Pichia kluyveri</name>
    <name type="common">Yeast</name>
    <dbReference type="NCBI Taxonomy" id="36015"/>
    <lineage>
        <taxon>Eukaryota</taxon>
        <taxon>Fungi</taxon>
        <taxon>Dikarya</taxon>
        <taxon>Ascomycota</taxon>
        <taxon>Saccharomycotina</taxon>
        <taxon>Pichiomycetes</taxon>
        <taxon>Pichiales</taxon>
        <taxon>Pichiaceae</taxon>
        <taxon>Pichia</taxon>
    </lineage>
</organism>
<evidence type="ECO:0000313" key="3">
    <source>
        <dbReference type="Proteomes" id="UP001378960"/>
    </source>
</evidence>
<dbReference type="Proteomes" id="UP001378960">
    <property type="component" value="Unassembled WGS sequence"/>
</dbReference>
<evidence type="ECO:0008006" key="4">
    <source>
        <dbReference type="Google" id="ProtNLM"/>
    </source>
</evidence>
<dbReference type="EMBL" id="BTGB01000009">
    <property type="protein sequence ID" value="GMM47658.1"/>
    <property type="molecule type" value="Genomic_DNA"/>
</dbReference>
<comment type="caution">
    <text evidence="2">The sequence shown here is derived from an EMBL/GenBank/DDBJ whole genome shotgun (WGS) entry which is preliminary data.</text>
</comment>
<evidence type="ECO:0000313" key="2">
    <source>
        <dbReference type="EMBL" id="GMM47658.1"/>
    </source>
</evidence>
<evidence type="ECO:0000256" key="1">
    <source>
        <dbReference type="SAM" id="Coils"/>
    </source>
</evidence>
<sequence>MSSISCGICFRKHNKIEKDVDNVPNSIDIDDDPFYCFPCVNFRILKYRLNIINLLNLNRIAIHDIDQILKESMSSTENISNFLKDYVNQDITSTKKKFQDTNVPVDVVARLAYMIINQRISTAEINITNANKLLELKKRKNNELRMKIEQLRKLKNDKIKNIKNLETQISKYKDNKESTNHIITNRQNEMILKEQNMLLFDLLALWDVKIIEQSKLSVLFTPIIPITESFTKNLNFISQMLIKISQFIQQFSNIVNIRIPFEIETFRNELLIGDKFFKMISDNSKSIYDLSEVGINALFISISRLILNICIILRTLDETFRNEIKSMHDLINIDQLLLRLVNITKDRIEFNKFMNLKIDKLLNEKYEQLEKQKKLIQLKTDGKWRWNNWFSRDNNSQAIDTQSTTKQLNRKKSVNRFSINTLANYTKIVSNATSIPKDIQTYDHEHQWDLLQVSTLSTSNIPISKTFTLLLPTVEEIVFVLLSRAKHVTGT</sequence>
<gene>
    <name evidence="2" type="ORF">DAPK24_042560</name>
</gene>
<keyword evidence="1" id="KW-0175">Coiled coil</keyword>
<protein>
    <recommendedName>
        <fullName evidence="4">Autophagy-related protein 14</fullName>
    </recommendedName>
</protein>
<feature type="coiled-coil region" evidence="1">
    <location>
        <begin position="127"/>
        <end position="182"/>
    </location>
</feature>